<sequence>MERVPCEHLLPGIWELRPNYTAYDASYVALAEKLNVPLVTGDAKLKRGVGARCTIELIG</sequence>
<dbReference type="InterPro" id="IPR029060">
    <property type="entry name" value="PIN-like_dom_sf"/>
</dbReference>
<evidence type="ECO:0000313" key="1">
    <source>
        <dbReference type="EMBL" id="GGO48730.1"/>
    </source>
</evidence>
<organism evidence="1 2">
    <name type="scientific">Streptomyces daqingensis</name>
    <dbReference type="NCBI Taxonomy" id="1472640"/>
    <lineage>
        <taxon>Bacteria</taxon>
        <taxon>Bacillati</taxon>
        <taxon>Actinomycetota</taxon>
        <taxon>Actinomycetes</taxon>
        <taxon>Kitasatosporales</taxon>
        <taxon>Streptomycetaceae</taxon>
        <taxon>Streptomyces</taxon>
    </lineage>
</organism>
<gene>
    <name evidence="1" type="ORF">GCM10012287_24400</name>
</gene>
<evidence type="ECO:0008006" key="3">
    <source>
        <dbReference type="Google" id="ProtNLM"/>
    </source>
</evidence>
<comment type="caution">
    <text evidence="1">The sequence shown here is derived from an EMBL/GenBank/DDBJ whole genome shotgun (WGS) entry which is preliminary data.</text>
</comment>
<dbReference type="CDD" id="cd09873">
    <property type="entry name" value="PIN_Pae0151-like"/>
    <property type="match status" value="1"/>
</dbReference>
<dbReference type="Gene3D" id="3.40.50.1010">
    <property type="entry name" value="5'-nuclease"/>
    <property type="match status" value="1"/>
</dbReference>
<keyword evidence="2" id="KW-1185">Reference proteome</keyword>
<proteinExistence type="predicted"/>
<accession>A0ABQ2MA75</accession>
<dbReference type="SUPFAM" id="SSF88723">
    <property type="entry name" value="PIN domain-like"/>
    <property type="match status" value="1"/>
</dbReference>
<dbReference type="RefSeq" id="WP_189037136.1">
    <property type="nucleotide sequence ID" value="NZ_BMMP01000007.1"/>
</dbReference>
<reference evidence="2" key="1">
    <citation type="journal article" date="2019" name="Int. J. Syst. Evol. Microbiol.">
        <title>The Global Catalogue of Microorganisms (GCM) 10K type strain sequencing project: providing services to taxonomists for standard genome sequencing and annotation.</title>
        <authorList>
            <consortium name="The Broad Institute Genomics Platform"/>
            <consortium name="The Broad Institute Genome Sequencing Center for Infectious Disease"/>
            <person name="Wu L."/>
            <person name="Ma J."/>
        </authorList>
    </citation>
    <scope>NUCLEOTIDE SEQUENCE [LARGE SCALE GENOMIC DNA]</scope>
    <source>
        <strain evidence="2">CGMCC 4.7178</strain>
    </source>
</reference>
<evidence type="ECO:0000313" key="2">
    <source>
        <dbReference type="Proteomes" id="UP000631535"/>
    </source>
</evidence>
<name>A0ABQ2MA75_9ACTN</name>
<dbReference type="Proteomes" id="UP000631535">
    <property type="component" value="Unassembled WGS sequence"/>
</dbReference>
<protein>
    <recommendedName>
        <fullName evidence="3">PIN domain-containing protein</fullName>
    </recommendedName>
</protein>
<dbReference type="InterPro" id="IPR044153">
    <property type="entry name" value="PIN_Pae0151-like"/>
</dbReference>
<dbReference type="EMBL" id="BMMP01000007">
    <property type="protein sequence ID" value="GGO48730.1"/>
    <property type="molecule type" value="Genomic_DNA"/>
</dbReference>